<dbReference type="Proteomes" id="UP000332933">
    <property type="component" value="Unassembled WGS sequence"/>
</dbReference>
<evidence type="ECO:0000313" key="2">
    <source>
        <dbReference type="EMBL" id="VFT92927.1"/>
    </source>
</evidence>
<sequence length="303" mass="33727">MCRSSRKPSSECSSVETKSVSKKPLTIFSRPLPTSYKPTQRIAELENAAGVISMDHHITAATAFFDNFPKFEKRPCAVVFGYKQQGKSQFLCCVPGSDHCAFGGDPNSFDPNSVLQDTRLGNPRDFMVFNKILSTFCDAMELRVWMIVDEATSDELQAFPITWPEEQNLTPFHFVLSGSLGMAQFVTKQHLRKAVWDLPLFDSGETAELAKDLQVALGIPNRMLEDALGFNMIQDEQVNLANLGEALDGLFGGVPGYTAEFFLALHLGLSLDMFLPNCMSALWTPLPKPWEITDRSTKWLKTG</sequence>
<reference evidence="2 3" key="1">
    <citation type="submission" date="2019-03" db="EMBL/GenBank/DDBJ databases">
        <authorList>
            <person name="Gaulin E."/>
            <person name="Dumas B."/>
        </authorList>
    </citation>
    <scope>NUCLEOTIDE SEQUENCE [LARGE SCALE GENOMIC DNA]</scope>
    <source>
        <strain evidence="2">CBS 568.67</strain>
    </source>
</reference>
<evidence type="ECO:0000313" key="3">
    <source>
        <dbReference type="Proteomes" id="UP000332933"/>
    </source>
</evidence>
<keyword evidence="3" id="KW-1185">Reference proteome</keyword>
<name>A0A485L5Q9_9STRA</name>
<reference evidence="1" key="2">
    <citation type="submission" date="2019-06" db="EMBL/GenBank/DDBJ databases">
        <title>Genomics analysis of Aphanomyces spp. identifies a new class of oomycete effector associated with host adaptation.</title>
        <authorList>
            <person name="Gaulin E."/>
        </authorList>
    </citation>
    <scope>NUCLEOTIDE SEQUENCE</scope>
    <source>
        <strain evidence="1">CBS 578.67</strain>
    </source>
</reference>
<evidence type="ECO:0000313" key="1">
    <source>
        <dbReference type="EMBL" id="KAF0692806.1"/>
    </source>
</evidence>
<protein>
    <submittedName>
        <fullName evidence="2">Aste57867_16147 protein</fullName>
    </submittedName>
</protein>
<proteinExistence type="predicted"/>
<accession>A0A485L5Q9</accession>
<gene>
    <name evidence="2" type="primary">Aste57867_16147</name>
    <name evidence="1" type="ORF">As57867_016091</name>
    <name evidence="2" type="ORF">ASTE57867_16147</name>
</gene>
<dbReference type="AlphaFoldDB" id="A0A485L5Q9"/>
<organism evidence="2 3">
    <name type="scientific">Aphanomyces stellatus</name>
    <dbReference type="NCBI Taxonomy" id="120398"/>
    <lineage>
        <taxon>Eukaryota</taxon>
        <taxon>Sar</taxon>
        <taxon>Stramenopiles</taxon>
        <taxon>Oomycota</taxon>
        <taxon>Saprolegniomycetes</taxon>
        <taxon>Saprolegniales</taxon>
        <taxon>Verrucalvaceae</taxon>
        <taxon>Aphanomyces</taxon>
    </lineage>
</organism>
<dbReference type="EMBL" id="VJMH01005824">
    <property type="protein sequence ID" value="KAF0692806.1"/>
    <property type="molecule type" value="Genomic_DNA"/>
</dbReference>
<dbReference type="EMBL" id="CAADRA010005845">
    <property type="protein sequence ID" value="VFT92927.1"/>
    <property type="molecule type" value="Genomic_DNA"/>
</dbReference>